<organism evidence="2 3">
    <name type="scientific">Lasius niger</name>
    <name type="common">Black garden ant</name>
    <dbReference type="NCBI Taxonomy" id="67767"/>
    <lineage>
        <taxon>Eukaryota</taxon>
        <taxon>Metazoa</taxon>
        <taxon>Ecdysozoa</taxon>
        <taxon>Arthropoda</taxon>
        <taxon>Hexapoda</taxon>
        <taxon>Insecta</taxon>
        <taxon>Pterygota</taxon>
        <taxon>Neoptera</taxon>
        <taxon>Endopterygota</taxon>
        <taxon>Hymenoptera</taxon>
        <taxon>Apocrita</taxon>
        <taxon>Aculeata</taxon>
        <taxon>Formicoidea</taxon>
        <taxon>Formicidae</taxon>
        <taxon>Formicinae</taxon>
        <taxon>Lasius</taxon>
        <taxon>Lasius</taxon>
    </lineage>
</organism>
<dbReference type="InterPro" id="IPR043502">
    <property type="entry name" value="DNA/RNA_pol_sf"/>
</dbReference>
<comment type="caution">
    <text evidence="2">The sequence shown here is derived from an EMBL/GenBank/DDBJ whole genome shotgun (WGS) entry which is preliminary data.</text>
</comment>
<protein>
    <submittedName>
        <fullName evidence="2">Reverse transcriptase</fullName>
    </submittedName>
</protein>
<dbReference type="SUPFAM" id="SSF56672">
    <property type="entry name" value="DNA/RNA polymerases"/>
    <property type="match status" value="1"/>
</dbReference>
<dbReference type="EMBL" id="LBMM01010435">
    <property type="protein sequence ID" value="KMQ87461.1"/>
    <property type="molecule type" value="Genomic_DNA"/>
</dbReference>
<accession>A0A0J7KB28</accession>
<sequence length="1171" mass="130746">MVRSSFRSLGSVDTEELSCAISRYDELVMALMLRCGELETRLAMPPPPPPPSKANTTAANAPQMPQVAPIAAPRTTKVRETWSAVVKCDDPALSGKAIAEKVRTMVAPSLGVRVHEVRELRRGGGAIIRTPSVGELQKVMASKRFAEVGLNVARNAAEKPKFVVYDVDTAMGPEEFMQELHENNFDSEMTLAQFKKSVHLVTKAWSATDGATVNVTLEVRTYACHRCVGFDHKTLMFSFIQANCGRGRAATIELGVRLRRSELMFALVQEPYLGGDEMDVLPEGMRVFTDRRGKAAILVDHQEAICMPVETLTTDYGVCLVVKGSFGSIFLCAAYCQFDAPLEPYLRYMDAVLLQASRTPAILGLDANAVSPMWLSKLSRHAEGQANYRRGELLSEWMLEARVAALNQSTEVYTFDNHRATSDIDVTIVNEAASMWATYEWRVDEWELSDHNIITVVAEPTTARAVESIAPVPSWNFCNARWRLFKEEMVSRTAELPENFSESPLDQQVSTLRSIVHSVCDIALGRKLTRSPSRRARWWTADLCAARREVRRLRRLLQDGRRRDDDAAVELVVVELRRASANYKKLIGRAKMDDWKRFVGDHADDPWGRVYKICRGRRKCTEIGCLRVNGELITDWGDCARVLLRNFFPVAESEAPTAIAEEVPPALEVFEVDACVARLKSRRSPGLDGINGTICKAVWRAIPEHLASLFSRCIRLGYFPAEWKCPRVVSLLKGPDKDKCEPSSYRGICLLPVFGKVLEAIMVNRVREVLPEGCRWQFGFRQGRCVEDAWRHVKSSVGASPAQYVLGTFVDFKGAFDNVEWSAALCRLADLGCREMGLWQSFFSGRRAVIRSSSGTVDVPVTRGCPQGSISGPFIWDILMDVLLQRLQPYCQLSAYADDLLLLVEGNSRAVLEEKGAQLMSIVETWGAEVGVAVSTSKTVIMLLKGALRRAPTVRFAGANLPYVRSCRYLGITVSEGMKFLTHIASLRQRMTGVVGALARVLRADWGFSPRARRTIYDGLMAPCVLFGAPVWYDTAEQVAAQRRLASCQRLILLGCLSVCRTVSTVALQVLGGAPPLDLAAKLLAVKYKLKRGFPLEENDWLYGEDIACLSWEQRKTRLEECLIQSWQNRWDDDSEPGRVTHRFIPYVTLAYRDPSFGFSMRTSFLLTGHG</sequence>
<keyword evidence="2" id="KW-0695">RNA-directed DNA polymerase</keyword>
<dbReference type="GO" id="GO:0003964">
    <property type="term" value="F:RNA-directed DNA polymerase activity"/>
    <property type="evidence" value="ECO:0007669"/>
    <property type="project" value="UniProtKB-KW"/>
</dbReference>
<dbReference type="InterPro" id="IPR000477">
    <property type="entry name" value="RT_dom"/>
</dbReference>
<dbReference type="Proteomes" id="UP000036403">
    <property type="component" value="Unassembled WGS sequence"/>
</dbReference>
<dbReference type="InterPro" id="IPR005135">
    <property type="entry name" value="Endo/exonuclease/phosphatase"/>
</dbReference>
<feature type="domain" description="Reverse transcriptase" evidence="1">
    <location>
        <begin position="712"/>
        <end position="961"/>
    </location>
</feature>
<dbReference type="PANTHER" id="PTHR19446">
    <property type="entry name" value="REVERSE TRANSCRIPTASES"/>
    <property type="match status" value="1"/>
</dbReference>
<dbReference type="PaxDb" id="67767-A0A0J7KB28"/>
<dbReference type="InterPro" id="IPR036691">
    <property type="entry name" value="Endo/exonu/phosph_ase_sf"/>
</dbReference>
<keyword evidence="2" id="KW-0548">Nucleotidyltransferase</keyword>
<dbReference type="STRING" id="67767.A0A0J7KB28"/>
<dbReference type="PROSITE" id="PS50878">
    <property type="entry name" value="RT_POL"/>
    <property type="match status" value="1"/>
</dbReference>
<dbReference type="SUPFAM" id="SSF56219">
    <property type="entry name" value="DNase I-like"/>
    <property type="match status" value="1"/>
</dbReference>
<gene>
    <name evidence="2" type="ORF">RF55_13256</name>
</gene>
<keyword evidence="2" id="KW-0808">Transferase</keyword>
<dbReference type="Gene3D" id="3.60.10.10">
    <property type="entry name" value="Endonuclease/exonuclease/phosphatase"/>
    <property type="match status" value="1"/>
</dbReference>
<evidence type="ECO:0000313" key="2">
    <source>
        <dbReference type="EMBL" id="KMQ87461.1"/>
    </source>
</evidence>
<feature type="non-terminal residue" evidence="2">
    <location>
        <position position="1171"/>
    </location>
</feature>
<name>A0A0J7KB28_LASNI</name>
<evidence type="ECO:0000313" key="3">
    <source>
        <dbReference type="Proteomes" id="UP000036403"/>
    </source>
</evidence>
<dbReference type="CDD" id="cd01650">
    <property type="entry name" value="RT_nLTR_like"/>
    <property type="match status" value="1"/>
</dbReference>
<proteinExistence type="predicted"/>
<dbReference type="Pfam" id="PF00078">
    <property type="entry name" value="RVT_1"/>
    <property type="match status" value="1"/>
</dbReference>
<evidence type="ECO:0000259" key="1">
    <source>
        <dbReference type="PROSITE" id="PS50878"/>
    </source>
</evidence>
<dbReference type="CDD" id="cd09077">
    <property type="entry name" value="R1-I-EN"/>
    <property type="match status" value="1"/>
</dbReference>
<keyword evidence="3" id="KW-1185">Reference proteome</keyword>
<dbReference type="OrthoDB" id="7696036at2759"/>
<dbReference type="AlphaFoldDB" id="A0A0J7KB28"/>
<reference evidence="2 3" key="1">
    <citation type="submission" date="2015-04" db="EMBL/GenBank/DDBJ databases">
        <title>Lasius niger genome sequencing.</title>
        <authorList>
            <person name="Konorov E.A."/>
            <person name="Nikitin M.A."/>
            <person name="Kirill M.V."/>
            <person name="Chang P."/>
        </authorList>
    </citation>
    <scope>NUCLEOTIDE SEQUENCE [LARGE SCALE GENOMIC DNA]</scope>
    <source>
        <tissue evidence="2">Whole</tissue>
    </source>
</reference>
<dbReference type="Pfam" id="PF14529">
    <property type="entry name" value="Exo_endo_phos_2"/>
    <property type="match status" value="1"/>
</dbReference>